<keyword evidence="3" id="KW-0418">Kinase</keyword>
<feature type="binding site" evidence="5">
    <location>
        <position position="76"/>
    </location>
    <ligand>
        <name>ATP</name>
        <dbReference type="ChEBI" id="CHEBI:30616"/>
    </ligand>
</feature>
<dbReference type="CDD" id="cd14014">
    <property type="entry name" value="STKc_PknB_like"/>
    <property type="match status" value="1"/>
</dbReference>
<dbReference type="PANTHER" id="PTHR43289">
    <property type="entry name" value="MITOGEN-ACTIVATED PROTEIN KINASE KINASE KINASE 20-RELATED"/>
    <property type="match status" value="1"/>
</dbReference>
<dbReference type="PROSITE" id="PS00107">
    <property type="entry name" value="PROTEIN_KINASE_ATP"/>
    <property type="match status" value="1"/>
</dbReference>
<keyword evidence="4 5" id="KW-0067">ATP-binding</keyword>
<dbReference type="KEGG" id="svn:CP980_00570"/>
<dbReference type="SUPFAM" id="SSF56112">
    <property type="entry name" value="Protein kinase-like (PK-like)"/>
    <property type="match status" value="1"/>
</dbReference>
<dbReference type="Gene3D" id="1.10.510.10">
    <property type="entry name" value="Transferase(Phosphotransferase) domain 1"/>
    <property type="match status" value="1"/>
</dbReference>
<dbReference type="Gene3D" id="3.30.200.20">
    <property type="entry name" value="Phosphorylase Kinase, domain 1"/>
    <property type="match status" value="1"/>
</dbReference>
<dbReference type="PROSITE" id="PS50011">
    <property type="entry name" value="PROTEIN_KINASE_DOM"/>
    <property type="match status" value="1"/>
</dbReference>
<proteinExistence type="predicted"/>
<dbReference type="Pfam" id="PF00069">
    <property type="entry name" value="Pkinase"/>
    <property type="match status" value="1"/>
</dbReference>
<evidence type="ECO:0000256" key="5">
    <source>
        <dbReference type="PROSITE-ProRule" id="PRU10141"/>
    </source>
</evidence>
<dbReference type="SMART" id="SM00220">
    <property type="entry name" value="S_TKc"/>
    <property type="match status" value="1"/>
</dbReference>
<dbReference type="Proteomes" id="UP000325563">
    <property type="component" value="Chromosome"/>
</dbReference>
<dbReference type="InterPro" id="IPR018391">
    <property type="entry name" value="PQQ_b-propeller_rpt"/>
</dbReference>
<organism evidence="7 8">
    <name type="scientific">Streptomyces vinaceus</name>
    <dbReference type="NCBI Taxonomy" id="1960"/>
    <lineage>
        <taxon>Bacteria</taxon>
        <taxon>Bacillati</taxon>
        <taxon>Actinomycetota</taxon>
        <taxon>Actinomycetes</taxon>
        <taxon>Kitasatosporales</taxon>
        <taxon>Streptomycetaceae</taxon>
        <taxon>Streptomyces</taxon>
    </lineage>
</organism>
<reference evidence="7 8" key="1">
    <citation type="submission" date="2017-09" db="EMBL/GenBank/DDBJ databases">
        <authorList>
            <person name="Lee N."/>
            <person name="Cho B.-K."/>
        </authorList>
    </citation>
    <scope>NUCLEOTIDE SEQUENCE [LARGE SCALE GENOMIC DNA]</scope>
    <source>
        <strain evidence="7 8">ATCC 27476</strain>
    </source>
</reference>
<keyword evidence="2 5" id="KW-0547">Nucleotide-binding</keyword>
<evidence type="ECO:0000313" key="7">
    <source>
        <dbReference type="EMBL" id="QEV43771.1"/>
    </source>
</evidence>
<protein>
    <recommendedName>
        <fullName evidence="6">Protein kinase domain-containing protein</fullName>
    </recommendedName>
</protein>
<evidence type="ECO:0000313" key="8">
    <source>
        <dbReference type="Proteomes" id="UP000325563"/>
    </source>
</evidence>
<dbReference type="GO" id="GO:0004674">
    <property type="term" value="F:protein serine/threonine kinase activity"/>
    <property type="evidence" value="ECO:0007669"/>
    <property type="project" value="TreeGrafter"/>
</dbReference>
<accession>A0A5J6J2E0</accession>
<dbReference type="InterPro" id="IPR017441">
    <property type="entry name" value="Protein_kinase_ATP_BS"/>
</dbReference>
<evidence type="ECO:0000256" key="1">
    <source>
        <dbReference type="ARBA" id="ARBA00022679"/>
    </source>
</evidence>
<dbReference type="InterPro" id="IPR008271">
    <property type="entry name" value="Ser/Thr_kinase_AS"/>
</dbReference>
<evidence type="ECO:0000259" key="6">
    <source>
        <dbReference type="PROSITE" id="PS50011"/>
    </source>
</evidence>
<feature type="domain" description="Protein kinase" evidence="6">
    <location>
        <begin position="49"/>
        <end position="310"/>
    </location>
</feature>
<evidence type="ECO:0000256" key="3">
    <source>
        <dbReference type="ARBA" id="ARBA00022777"/>
    </source>
</evidence>
<keyword evidence="8" id="KW-1185">Reference proteome</keyword>
<dbReference type="PROSITE" id="PS00108">
    <property type="entry name" value="PROTEIN_KINASE_ST"/>
    <property type="match status" value="1"/>
</dbReference>
<dbReference type="GO" id="GO:0005524">
    <property type="term" value="F:ATP binding"/>
    <property type="evidence" value="ECO:0007669"/>
    <property type="project" value="UniProtKB-UniRule"/>
</dbReference>
<keyword evidence="1" id="KW-0808">Transferase</keyword>
<dbReference type="InterPro" id="IPR015943">
    <property type="entry name" value="WD40/YVTN_repeat-like_dom_sf"/>
</dbReference>
<evidence type="ECO:0000256" key="2">
    <source>
        <dbReference type="ARBA" id="ARBA00022741"/>
    </source>
</evidence>
<dbReference type="PANTHER" id="PTHR43289:SF34">
    <property type="entry name" value="SERINE_THREONINE-PROTEIN KINASE YBDM-RELATED"/>
    <property type="match status" value="1"/>
</dbReference>
<dbReference type="EMBL" id="CP023692">
    <property type="protein sequence ID" value="QEV43771.1"/>
    <property type="molecule type" value="Genomic_DNA"/>
</dbReference>
<dbReference type="InterPro" id="IPR011009">
    <property type="entry name" value="Kinase-like_dom_sf"/>
</dbReference>
<dbReference type="SUPFAM" id="SSF50998">
    <property type="entry name" value="Quinoprotein alcohol dehydrogenase-like"/>
    <property type="match status" value="1"/>
</dbReference>
<gene>
    <name evidence="7" type="ORF">CP980_00570</name>
</gene>
<dbReference type="InterPro" id="IPR002372">
    <property type="entry name" value="PQQ_rpt_dom"/>
</dbReference>
<dbReference type="InterPro" id="IPR000719">
    <property type="entry name" value="Prot_kinase_dom"/>
</dbReference>
<dbReference type="AlphaFoldDB" id="A0A5J6J2E0"/>
<dbReference type="InterPro" id="IPR011047">
    <property type="entry name" value="Quinoprotein_ADH-like_sf"/>
</dbReference>
<name>A0A5J6J2E0_STRVI</name>
<sequence length="705" mass="72611">MRETPMPAGPRTSTLLIPEMVDDLTHTINGMTPVIAPLPGGTPAQLGGHRILGVLGAGGMGTVYLARRRGRPVALKTIRPELFRDADLRERFTREAAAAAAVRSPFVANVLGSSTVEHMPWMAAEFVPGVTLAAAVQRHGPLPPPAVRVLGGALGRALTALGAAGVVHRDLKPSNVILGADRPRVVDFGIARVTGDATLTATGQRPGTPGYMSPEQVVKGRLGPPSDVFCLGALLVFALTGRHAFYDGDPVRSDFRIAYEAPDLTGVPAELTPVIRGCLEKRPEERPAAAEVAAELDPQGAALRAATRWLPPAVLADAAEIARAAAALGAGPRMATRRRVLTGAGAAVLLAATGATALRALQEDDGPGRTPAPRWSGPPGTVPAPLWSYDGAAAQPAFGPVDVDGWVCFADGGGELLLHDPVSGERRWRGPVVRALVGGRRPVALDPYGALLFLDPGSGTVRHRARDGVTGLLAADDDQVYVLDADGRVAALKLADGAVRWRVPVPVPGTVLSAAAGYGRLLLASADGGVVALSAADGGPAWRRPAGSDGSRTALSASGVLLGGAGDRALTCLDRGRGEQLWTLPADDGAGFGVPTSAGDHVYVADGRQLRSIDVKTGSPAWTVLAPEELAQDQAPLVAGSGIFAPLRRSELGILVVHGGRAAEQYVFAPAPAGEVRADVPWRGAVAGGSVIWQRGSAVRALPGM</sequence>
<evidence type="ECO:0000256" key="4">
    <source>
        <dbReference type="ARBA" id="ARBA00022840"/>
    </source>
</evidence>
<dbReference type="Pfam" id="PF13360">
    <property type="entry name" value="PQQ_2"/>
    <property type="match status" value="2"/>
</dbReference>
<dbReference type="Gene3D" id="2.130.10.10">
    <property type="entry name" value="YVTN repeat-like/Quinoprotein amine dehydrogenase"/>
    <property type="match status" value="1"/>
</dbReference>
<dbReference type="SMART" id="SM00564">
    <property type="entry name" value="PQQ"/>
    <property type="match status" value="5"/>
</dbReference>